<accession>A0A8T3VT33</accession>
<dbReference type="Gene3D" id="3.40.50.720">
    <property type="entry name" value="NAD(P)-binding Rossmann-like Domain"/>
    <property type="match status" value="1"/>
</dbReference>
<name>A0A8T3VT33_METOL</name>
<dbReference type="SUPFAM" id="SSF51735">
    <property type="entry name" value="NAD(P)-binding Rossmann-fold domains"/>
    <property type="match status" value="1"/>
</dbReference>
<dbReference type="AlphaFoldDB" id="A0A8T3VT33"/>
<sequence>MGLTSLFFEVKNKNVFILGTGEVATRRAHRFLDKGANVILAGNSIDEELTKKGAILTPLKDLDEMVKWSDIVITASGDEKLCEYIASISQGKLINRADKPDKGNIIAPTSFLIDDIEISIYTNGQSPLMARELRKKIQSIITEEDILEIKLQDHARKILKEKIDDQKIRREYLETILDNDEIRNCLKENRLDEAKRLAENLINSNLS</sequence>
<dbReference type="GO" id="GO:0019354">
    <property type="term" value="P:siroheme biosynthetic process"/>
    <property type="evidence" value="ECO:0007669"/>
    <property type="project" value="InterPro"/>
</dbReference>
<keyword evidence="4" id="KW-0520">NAD</keyword>
<evidence type="ECO:0000256" key="4">
    <source>
        <dbReference type="ARBA" id="ARBA00023027"/>
    </source>
</evidence>
<dbReference type="InterPro" id="IPR036291">
    <property type="entry name" value="NAD(P)-bd_dom_sf"/>
</dbReference>
<dbReference type="EMBL" id="SUTG01000017">
    <property type="protein sequence ID" value="MBE6512441.1"/>
    <property type="molecule type" value="Genomic_DNA"/>
</dbReference>
<dbReference type="PANTHER" id="PTHR35330:SF1">
    <property type="entry name" value="SIROHEME BIOSYNTHESIS PROTEIN MET8"/>
    <property type="match status" value="1"/>
</dbReference>
<evidence type="ECO:0000256" key="3">
    <source>
        <dbReference type="ARBA" id="ARBA00023002"/>
    </source>
</evidence>
<dbReference type="NCBIfam" id="TIGR01470">
    <property type="entry name" value="cysG_Nterm"/>
    <property type="match status" value="1"/>
</dbReference>
<comment type="catalytic activity">
    <reaction evidence="6">
        <text>precorrin-2 + NAD(+) = sirohydrochlorin + NADH + 2 H(+)</text>
        <dbReference type="Rhea" id="RHEA:15613"/>
        <dbReference type="ChEBI" id="CHEBI:15378"/>
        <dbReference type="ChEBI" id="CHEBI:57540"/>
        <dbReference type="ChEBI" id="CHEBI:57945"/>
        <dbReference type="ChEBI" id="CHEBI:58351"/>
        <dbReference type="ChEBI" id="CHEBI:58827"/>
        <dbReference type="EC" id="1.3.1.76"/>
    </reaction>
</comment>
<dbReference type="GO" id="GO:0004325">
    <property type="term" value="F:ferrochelatase activity"/>
    <property type="evidence" value="ECO:0007669"/>
    <property type="project" value="InterPro"/>
</dbReference>
<evidence type="ECO:0000313" key="7">
    <source>
        <dbReference type="EMBL" id="MBE6512441.1"/>
    </source>
</evidence>
<comment type="pathway">
    <text evidence="1">Porphyrin-containing compound metabolism; siroheme biosynthesis; sirohydrochlorin from precorrin-2: step 1/1.</text>
</comment>
<dbReference type="GO" id="GO:0043115">
    <property type="term" value="F:precorrin-2 dehydrogenase activity"/>
    <property type="evidence" value="ECO:0007669"/>
    <property type="project" value="UniProtKB-EC"/>
</dbReference>
<dbReference type="EC" id="1.3.1.76" evidence="2"/>
<comment type="caution">
    <text evidence="7">The sequence shown here is derived from an EMBL/GenBank/DDBJ whole genome shotgun (WGS) entry which is preliminary data.</text>
</comment>
<evidence type="ECO:0000256" key="2">
    <source>
        <dbReference type="ARBA" id="ARBA00012400"/>
    </source>
</evidence>
<protein>
    <recommendedName>
        <fullName evidence="2">precorrin-2 dehydrogenase</fullName>
        <ecNumber evidence="2">1.3.1.76</ecNumber>
    </recommendedName>
</protein>
<evidence type="ECO:0000313" key="8">
    <source>
        <dbReference type="Proteomes" id="UP000732619"/>
    </source>
</evidence>
<evidence type="ECO:0000256" key="6">
    <source>
        <dbReference type="ARBA" id="ARBA00047561"/>
    </source>
</evidence>
<proteinExistence type="predicted"/>
<dbReference type="Pfam" id="PF13241">
    <property type="entry name" value="NAD_binding_7"/>
    <property type="match status" value="1"/>
</dbReference>
<dbReference type="Proteomes" id="UP000732619">
    <property type="component" value="Unassembled WGS sequence"/>
</dbReference>
<evidence type="ECO:0000256" key="1">
    <source>
        <dbReference type="ARBA" id="ARBA00005010"/>
    </source>
</evidence>
<dbReference type="InterPro" id="IPR028161">
    <property type="entry name" value="Met8-like"/>
</dbReference>
<organism evidence="7 8">
    <name type="scientific">Methanobrevibacter olleyae</name>
    <dbReference type="NCBI Taxonomy" id="294671"/>
    <lineage>
        <taxon>Archaea</taxon>
        <taxon>Methanobacteriati</taxon>
        <taxon>Methanobacteriota</taxon>
        <taxon>Methanomada group</taxon>
        <taxon>Methanobacteria</taxon>
        <taxon>Methanobacteriales</taxon>
        <taxon>Methanobacteriaceae</taxon>
        <taxon>Methanobrevibacter</taxon>
    </lineage>
</organism>
<reference evidence="7" key="1">
    <citation type="submission" date="2019-04" db="EMBL/GenBank/DDBJ databases">
        <title>Evolution of Biomass-Degrading Anaerobic Consortia Revealed by Metagenomics.</title>
        <authorList>
            <person name="Peng X."/>
        </authorList>
    </citation>
    <scope>NUCLEOTIDE SEQUENCE</scope>
    <source>
        <strain evidence="7">SIG14</strain>
    </source>
</reference>
<keyword evidence="3" id="KW-0560">Oxidoreductase</keyword>
<gene>
    <name evidence="7" type="ORF">E7Z75_04785</name>
</gene>
<evidence type="ECO:0000256" key="5">
    <source>
        <dbReference type="ARBA" id="ARBA00023244"/>
    </source>
</evidence>
<keyword evidence="5" id="KW-0627">Porphyrin biosynthesis</keyword>
<dbReference type="SUPFAM" id="SSF75615">
    <property type="entry name" value="Siroheme synthase middle domains-like"/>
    <property type="match status" value="1"/>
</dbReference>
<dbReference type="InterPro" id="IPR006367">
    <property type="entry name" value="Sirohaem_synthase_N"/>
</dbReference>
<dbReference type="PANTHER" id="PTHR35330">
    <property type="entry name" value="SIROHEME BIOSYNTHESIS PROTEIN MET8"/>
    <property type="match status" value="1"/>
</dbReference>